<evidence type="ECO:0000313" key="1">
    <source>
        <dbReference type="EMBL" id="MBC5663159.1"/>
    </source>
</evidence>
<dbReference type="RefSeq" id="WP_117808710.1">
    <property type="nucleotide sequence ID" value="NZ_JACOOX010000005.1"/>
</dbReference>
<reference evidence="1 2" key="1">
    <citation type="submission" date="2020-08" db="EMBL/GenBank/DDBJ databases">
        <title>Genome public.</title>
        <authorList>
            <person name="Liu C."/>
            <person name="Sun Q."/>
        </authorList>
    </citation>
    <scope>NUCLEOTIDE SEQUENCE [LARGE SCALE GENOMIC DNA]</scope>
    <source>
        <strain evidence="1 2">NSJ-10</strain>
    </source>
</reference>
<proteinExistence type="predicted"/>
<sequence length="282" mass="32800">MRYLDRLIASEVLPNAYKEWRGYRQKLTDFIEENCVAEGGRKPVLAIWGAGRSNDIDLARLAERFKLVLIDRDAEGLAQACKAYGLEETDAICVDLPFWNVELETYEMFEALLAEGEEAEIVIEHLKQVAFDNSHRVLPEIGRRFDYSVCVGLHSQLNARFAGLLYMYRENYDEEELQMIENAIRALNEAAVTRTNDVIYMLTEKLMVFGLEWAVVNESAMDQWENLVPEEIEGALQLRHDIGMHKDFDIRIEAERRLFWPFAWKERKKGYVMELLAVQPLE</sequence>
<protein>
    <submittedName>
        <fullName evidence="1">Uncharacterized protein</fullName>
    </submittedName>
</protein>
<gene>
    <name evidence="1" type="ORF">H8S09_09685</name>
</gene>
<dbReference type="AlphaFoldDB" id="A0A8I0DU72"/>
<evidence type="ECO:0000313" key="2">
    <source>
        <dbReference type="Proteomes" id="UP000615234"/>
    </source>
</evidence>
<accession>A0A8I0DU72</accession>
<keyword evidence="2" id="KW-1185">Reference proteome</keyword>
<name>A0A8I0DU72_9FIRM</name>
<organism evidence="1 2">
    <name type="scientific">Coprococcus hominis</name>
    <name type="common">ex Liu et al. 2022</name>
    <dbReference type="NCBI Taxonomy" id="2763039"/>
    <lineage>
        <taxon>Bacteria</taxon>
        <taxon>Bacillati</taxon>
        <taxon>Bacillota</taxon>
        <taxon>Clostridia</taxon>
        <taxon>Lachnospirales</taxon>
        <taxon>Lachnospiraceae</taxon>
        <taxon>Coprococcus</taxon>
    </lineage>
</organism>
<dbReference type="Proteomes" id="UP000615234">
    <property type="component" value="Unassembled WGS sequence"/>
</dbReference>
<comment type="caution">
    <text evidence="1">The sequence shown here is derived from an EMBL/GenBank/DDBJ whole genome shotgun (WGS) entry which is preliminary data.</text>
</comment>
<dbReference type="EMBL" id="JACOOX010000005">
    <property type="protein sequence ID" value="MBC5663159.1"/>
    <property type="molecule type" value="Genomic_DNA"/>
</dbReference>